<dbReference type="EMBL" id="JAKELL010000231">
    <property type="protein sequence ID" value="KAH8978396.1"/>
    <property type="molecule type" value="Genomic_DNA"/>
</dbReference>
<keyword evidence="2" id="KW-1185">Reference proteome</keyword>
<name>A0AAD4Q7I5_9AGAM</name>
<organism evidence="1 2">
    <name type="scientific">Lactarius akahatsu</name>
    <dbReference type="NCBI Taxonomy" id="416441"/>
    <lineage>
        <taxon>Eukaryota</taxon>
        <taxon>Fungi</taxon>
        <taxon>Dikarya</taxon>
        <taxon>Basidiomycota</taxon>
        <taxon>Agaricomycotina</taxon>
        <taxon>Agaricomycetes</taxon>
        <taxon>Russulales</taxon>
        <taxon>Russulaceae</taxon>
        <taxon>Lactarius</taxon>
    </lineage>
</organism>
<reference evidence="1" key="1">
    <citation type="submission" date="2022-01" db="EMBL/GenBank/DDBJ databases">
        <title>Comparative genomics reveals a dynamic genome evolution in the ectomycorrhizal milk-cap (Lactarius) mushrooms.</title>
        <authorList>
            <consortium name="DOE Joint Genome Institute"/>
            <person name="Lebreton A."/>
            <person name="Tang N."/>
            <person name="Kuo A."/>
            <person name="LaButti K."/>
            <person name="Drula E."/>
            <person name="Barry K."/>
            <person name="Clum A."/>
            <person name="Lipzen A."/>
            <person name="Mousain D."/>
            <person name="Ng V."/>
            <person name="Wang R."/>
            <person name="Wang X."/>
            <person name="Dai Y."/>
            <person name="Henrissat B."/>
            <person name="Grigoriev I.V."/>
            <person name="Guerin-Laguette A."/>
            <person name="Yu F."/>
            <person name="Martin F.M."/>
        </authorList>
    </citation>
    <scope>NUCLEOTIDE SEQUENCE</scope>
    <source>
        <strain evidence="1">QP</strain>
    </source>
</reference>
<sequence>MPWAWHTAMWATAPSLEVTAYISVRASYIDELQHMWSVGPISVALYAHPARKAVRRIAEEGPLPMRCNVYGMCQYRGALLRSAGSKHLLKYRLYQREGLRFPAGHQEFESRADPALVKR</sequence>
<comment type="caution">
    <text evidence="1">The sequence shown here is derived from an EMBL/GenBank/DDBJ whole genome shotgun (WGS) entry which is preliminary data.</text>
</comment>
<dbReference type="Proteomes" id="UP001201163">
    <property type="component" value="Unassembled WGS sequence"/>
</dbReference>
<accession>A0AAD4Q7I5</accession>
<evidence type="ECO:0000313" key="1">
    <source>
        <dbReference type="EMBL" id="KAH8978396.1"/>
    </source>
</evidence>
<dbReference type="AlphaFoldDB" id="A0AAD4Q7I5"/>
<evidence type="ECO:0000313" key="2">
    <source>
        <dbReference type="Proteomes" id="UP001201163"/>
    </source>
</evidence>
<protein>
    <submittedName>
        <fullName evidence="1">Uncharacterized protein</fullName>
    </submittedName>
</protein>
<gene>
    <name evidence="1" type="ORF">EDB92DRAFT_595532</name>
</gene>
<proteinExistence type="predicted"/>